<evidence type="ECO:0000256" key="1">
    <source>
        <dbReference type="ARBA" id="ARBA00001933"/>
    </source>
</evidence>
<proteinExistence type="predicted"/>
<reference evidence="6 7" key="1">
    <citation type="submission" date="2019-06" db="EMBL/GenBank/DDBJ databases">
        <authorList>
            <person name="Lee I."/>
            <person name="Jang G.I."/>
            <person name="Hwang C.Y."/>
        </authorList>
    </citation>
    <scope>NUCLEOTIDE SEQUENCE [LARGE SCALE GENOMIC DNA]</scope>
    <source>
        <strain evidence="6 7">PAMC 28131</strain>
    </source>
</reference>
<dbReference type="InterPro" id="IPR004839">
    <property type="entry name" value="Aminotransferase_I/II_large"/>
</dbReference>
<dbReference type="Proteomes" id="UP000319897">
    <property type="component" value="Unassembled WGS sequence"/>
</dbReference>
<dbReference type="CDD" id="cd00609">
    <property type="entry name" value="AAT_like"/>
    <property type="match status" value="1"/>
</dbReference>
<keyword evidence="2 6" id="KW-0032">Aminotransferase</keyword>
<dbReference type="InterPro" id="IPR015421">
    <property type="entry name" value="PyrdxlP-dep_Trfase_major"/>
</dbReference>
<dbReference type="RefSeq" id="WP_140928142.1">
    <property type="nucleotide sequence ID" value="NZ_VFSU01000024.1"/>
</dbReference>
<protein>
    <submittedName>
        <fullName evidence="6">Aminotransferase class I/II-fold pyridoxal phosphate-dependent enzyme</fullName>
    </submittedName>
</protein>
<dbReference type="InterPro" id="IPR051326">
    <property type="entry name" value="Kynurenine-oxoglutarate_AT"/>
</dbReference>
<gene>
    <name evidence="6" type="ORF">FJQ54_09300</name>
</gene>
<accession>A0A501XLD3</accession>
<dbReference type="Gene3D" id="3.40.640.10">
    <property type="entry name" value="Type I PLP-dependent aspartate aminotransferase-like (Major domain)"/>
    <property type="match status" value="1"/>
</dbReference>
<dbReference type="AlphaFoldDB" id="A0A501XLD3"/>
<evidence type="ECO:0000256" key="3">
    <source>
        <dbReference type="ARBA" id="ARBA00022679"/>
    </source>
</evidence>
<dbReference type="GO" id="GO:0016212">
    <property type="term" value="F:kynurenine-oxoglutarate transaminase activity"/>
    <property type="evidence" value="ECO:0007669"/>
    <property type="project" value="TreeGrafter"/>
</dbReference>
<keyword evidence="3 6" id="KW-0808">Transferase</keyword>
<evidence type="ECO:0000313" key="7">
    <source>
        <dbReference type="Proteomes" id="UP000319897"/>
    </source>
</evidence>
<evidence type="ECO:0000256" key="4">
    <source>
        <dbReference type="ARBA" id="ARBA00022898"/>
    </source>
</evidence>
<dbReference type="OrthoDB" id="9763453at2"/>
<evidence type="ECO:0000256" key="2">
    <source>
        <dbReference type="ARBA" id="ARBA00022576"/>
    </source>
</evidence>
<dbReference type="PANTHER" id="PTHR43807">
    <property type="entry name" value="FI04487P"/>
    <property type="match status" value="1"/>
</dbReference>
<dbReference type="SUPFAM" id="SSF53383">
    <property type="entry name" value="PLP-dependent transferases"/>
    <property type="match status" value="1"/>
</dbReference>
<keyword evidence="4" id="KW-0663">Pyridoxal phosphate</keyword>
<dbReference type="GO" id="GO:0005737">
    <property type="term" value="C:cytoplasm"/>
    <property type="evidence" value="ECO:0007669"/>
    <property type="project" value="TreeGrafter"/>
</dbReference>
<comment type="cofactor">
    <cofactor evidence="1">
        <name>pyridoxal 5'-phosphate</name>
        <dbReference type="ChEBI" id="CHEBI:597326"/>
    </cofactor>
</comment>
<dbReference type="GO" id="GO:0030170">
    <property type="term" value="F:pyridoxal phosphate binding"/>
    <property type="evidence" value="ECO:0007669"/>
    <property type="project" value="InterPro"/>
</dbReference>
<comment type="caution">
    <text evidence="6">The sequence shown here is derived from an EMBL/GenBank/DDBJ whole genome shotgun (WGS) entry which is preliminary data.</text>
</comment>
<name>A0A501XLD3_9SPHN</name>
<evidence type="ECO:0000259" key="5">
    <source>
        <dbReference type="Pfam" id="PF00155"/>
    </source>
</evidence>
<evidence type="ECO:0000313" key="6">
    <source>
        <dbReference type="EMBL" id="TPE61084.1"/>
    </source>
</evidence>
<dbReference type="InterPro" id="IPR015424">
    <property type="entry name" value="PyrdxlP-dep_Trfase"/>
</dbReference>
<dbReference type="EMBL" id="VFSU01000024">
    <property type="protein sequence ID" value="TPE61084.1"/>
    <property type="molecule type" value="Genomic_DNA"/>
</dbReference>
<dbReference type="PANTHER" id="PTHR43807:SF20">
    <property type="entry name" value="FI04487P"/>
    <property type="match status" value="1"/>
</dbReference>
<sequence>MSGIGPIPVRTTIFEFMSAKAAALGAINLGQGFPDASGPASVRAEGARLMLEGPQQYPRMRGTDGLRTALAAFYAETQGLALDPATDIVVTSGGTEAIAATLLALLSPGEAALVIEPAYDAYAPLIRRAGATANFTRLFPPEWRITRAALEAAVTPNTKLILVNDPVNPTGRMLDADERAAVREVALAHDLLIVADEVWEEVRPNSRPHVSLAADPALAGRVVKIGSAGKIFQVTGWKIGWALAPAPLAAKIAATHQFLTFTSSPTLQDAVAFGLNSERAWLTVMRDEIEAGRARLADGLAAAGYVVLPSEATWFLSIDLAASGIALGDVDFCTRIVEQHGIAGIPVSAFFEGEDGPTNVVRFCHAKAPATIDAALERLAAARRALG</sequence>
<dbReference type="Pfam" id="PF00155">
    <property type="entry name" value="Aminotran_1_2"/>
    <property type="match status" value="1"/>
</dbReference>
<keyword evidence="7" id="KW-1185">Reference proteome</keyword>
<feature type="domain" description="Aminotransferase class I/classII large" evidence="5">
    <location>
        <begin position="27"/>
        <end position="379"/>
    </location>
</feature>
<dbReference type="InterPro" id="IPR015422">
    <property type="entry name" value="PyrdxlP-dep_Trfase_small"/>
</dbReference>
<organism evidence="6 7">
    <name type="scientific">Sandaracinobacter neustonicus</name>
    <dbReference type="NCBI Taxonomy" id="1715348"/>
    <lineage>
        <taxon>Bacteria</taxon>
        <taxon>Pseudomonadati</taxon>
        <taxon>Pseudomonadota</taxon>
        <taxon>Alphaproteobacteria</taxon>
        <taxon>Sphingomonadales</taxon>
        <taxon>Sphingosinicellaceae</taxon>
        <taxon>Sandaracinobacter</taxon>
    </lineage>
</organism>
<dbReference type="Gene3D" id="3.90.1150.10">
    <property type="entry name" value="Aspartate Aminotransferase, domain 1"/>
    <property type="match status" value="1"/>
</dbReference>